<dbReference type="InterPro" id="IPR013549">
    <property type="entry name" value="DUF1731"/>
</dbReference>
<dbReference type="NCBIfam" id="TIGR01777">
    <property type="entry name" value="yfcH"/>
    <property type="match status" value="1"/>
</dbReference>
<reference evidence="5" key="1">
    <citation type="submission" date="2018-05" db="EMBL/GenBank/DDBJ databases">
        <title>Complete genome sequence of Actinobacillus porcitonsillarum reference strain 9953L55 (CCUG 46996).</title>
        <authorList>
            <person name="Dona V."/>
            <person name="Perreten V."/>
        </authorList>
    </citation>
    <scope>NUCLEOTIDE SEQUENCE [LARGE SCALE GENOMIC DNA]</scope>
    <source>
        <strain evidence="5">9953L55</strain>
    </source>
</reference>
<dbReference type="PANTHER" id="PTHR11092:SF0">
    <property type="entry name" value="EPIMERASE FAMILY PROTEIN SDR39U1"/>
    <property type="match status" value="1"/>
</dbReference>
<gene>
    <name evidence="4" type="ORF">DDU33_05020</name>
</gene>
<dbReference type="PANTHER" id="PTHR11092">
    <property type="entry name" value="SUGAR NUCLEOTIDE EPIMERASE RELATED"/>
    <property type="match status" value="1"/>
</dbReference>
<organism evidence="4 5">
    <name type="scientific">Actinobacillus porcitonsillarum</name>
    <dbReference type="NCBI Taxonomy" id="189834"/>
    <lineage>
        <taxon>Bacteria</taxon>
        <taxon>Pseudomonadati</taxon>
        <taxon>Pseudomonadota</taxon>
        <taxon>Gammaproteobacteria</taxon>
        <taxon>Pasteurellales</taxon>
        <taxon>Pasteurellaceae</taxon>
        <taxon>Actinobacillus</taxon>
    </lineage>
</organism>
<dbReference type="InterPro" id="IPR010099">
    <property type="entry name" value="SDR39U1"/>
</dbReference>
<comment type="similarity">
    <text evidence="1">Belongs to the NAD(P)-dependent epimerase/dehydratase family. SDR39U1 subfamily.</text>
</comment>
<proteinExistence type="inferred from homology"/>
<keyword evidence="5" id="KW-1185">Reference proteome</keyword>
<sequence length="312" mass="34970">MNILITGGTGFIGTPLVARLAQEGHQMTILTRQEKPISPFQAVSFCQNLTHFQDLKDFDAVINLAGEPIFDKRWTEKQKRILQESRLSITRQLVELIEKSSNPPHSFLSGSATGYYGDLPYNQAQYDELTPAGNQFTSLLCQNWENEALKMVHKTRICLLRTGMVLSAQGGALKRMLPLFEKGLAGKLGNGKQHWAWISLEDYLNAVLFLLKNDHCQGAYNLVAPYPVTNAFFTQWLAETLHPMHFATSKMLAKRALAQRIANIATPVCVLKSVLGERAALLLDNQPLIPKRLLESGFQFRHPHLQGMDISS</sequence>
<evidence type="ECO:0000259" key="2">
    <source>
        <dbReference type="Pfam" id="PF01370"/>
    </source>
</evidence>
<dbReference type="InterPro" id="IPR001509">
    <property type="entry name" value="Epimerase_deHydtase"/>
</dbReference>
<dbReference type="KEGG" id="apor:DDU33_05020"/>
<feature type="domain" description="DUF1731" evidence="3">
    <location>
        <begin position="267"/>
        <end position="306"/>
    </location>
</feature>
<evidence type="ECO:0000256" key="1">
    <source>
        <dbReference type="ARBA" id="ARBA00009353"/>
    </source>
</evidence>
<dbReference type="Pfam" id="PF08338">
    <property type="entry name" value="DUF1731"/>
    <property type="match status" value="1"/>
</dbReference>
<dbReference type="InterPro" id="IPR036291">
    <property type="entry name" value="NAD(P)-bd_dom_sf"/>
</dbReference>
<name>A0A2U8FIT3_9PAST</name>
<evidence type="ECO:0000313" key="4">
    <source>
        <dbReference type="EMBL" id="AWI50878.1"/>
    </source>
</evidence>
<dbReference type="EMBL" id="CP029206">
    <property type="protein sequence ID" value="AWI50878.1"/>
    <property type="molecule type" value="Genomic_DNA"/>
</dbReference>
<accession>A0A2U8FIT3</accession>
<evidence type="ECO:0000313" key="5">
    <source>
        <dbReference type="Proteomes" id="UP000244920"/>
    </source>
</evidence>
<dbReference type="AlphaFoldDB" id="A0A2U8FIT3"/>
<dbReference type="SUPFAM" id="SSF51735">
    <property type="entry name" value="NAD(P)-binding Rossmann-fold domains"/>
    <property type="match status" value="1"/>
</dbReference>
<feature type="domain" description="NAD-dependent epimerase/dehydratase" evidence="2">
    <location>
        <begin position="3"/>
        <end position="221"/>
    </location>
</feature>
<dbReference type="Pfam" id="PF01370">
    <property type="entry name" value="Epimerase"/>
    <property type="match status" value="1"/>
</dbReference>
<protein>
    <submittedName>
        <fullName evidence="4">TIGR01777 family protein</fullName>
    </submittedName>
</protein>
<dbReference type="Gene3D" id="3.40.50.720">
    <property type="entry name" value="NAD(P)-binding Rossmann-like Domain"/>
    <property type="match status" value="1"/>
</dbReference>
<dbReference type="RefSeq" id="WP_108923499.1">
    <property type="nucleotide sequence ID" value="NZ_CP029206.1"/>
</dbReference>
<dbReference type="Proteomes" id="UP000244920">
    <property type="component" value="Chromosome"/>
</dbReference>
<evidence type="ECO:0000259" key="3">
    <source>
        <dbReference type="Pfam" id="PF08338"/>
    </source>
</evidence>